<dbReference type="Proteomes" id="UP000319804">
    <property type="component" value="Unassembled WGS sequence"/>
</dbReference>
<proteinExistence type="inferred from homology"/>
<dbReference type="GO" id="GO:0005524">
    <property type="term" value="F:ATP binding"/>
    <property type="evidence" value="ECO:0007669"/>
    <property type="project" value="UniProtKB-KW"/>
</dbReference>
<dbReference type="RefSeq" id="WP_141378794.1">
    <property type="nucleotide sequence ID" value="NZ_BJNA01000001.1"/>
</dbReference>
<dbReference type="Pfam" id="PF00480">
    <property type="entry name" value="ROK"/>
    <property type="match status" value="1"/>
</dbReference>
<dbReference type="EMBL" id="VFPS01000001">
    <property type="protein sequence ID" value="TQN00096.1"/>
    <property type="molecule type" value="Genomic_DNA"/>
</dbReference>
<evidence type="ECO:0000256" key="6">
    <source>
        <dbReference type="ARBA" id="ARBA00022777"/>
    </source>
</evidence>
<dbReference type="CDD" id="cd24061">
    <property type="entry name" value="ASKHA_NBD_ROK_SgGLK-like"/>
    <property type="match status" value="1"/>
</dbReference>
<keyword evidence="4" id="KW-0808">Transferase</keyword>
<comment type="caution">
    <text evidence="9">The sequence shown here is derived from an EMBL/GenBank/DDBJ whole genome shotgun (WGS) entry which is preliminary data.</text>
</comment>
<dbReference type="GO" id="GO:0005737">
    <property type="term" value="C:cytoplasm"/>
    <property type="evidence" value="ECO:0007669"/>
    <property type="project" value="InterPro"/>
</dbReference>
<protein>
    <recommendedName>
        <fullName evidence="3">Glucokinase</fullName>
        <ecNumber evidence="2">2.7.1.2</ecNumber>
    </recommendedName>
    <alternativeName>
        <fullName evidence="8">Glucose kinase</fullName>
    </alternativeName>
</protein>
<gene>
    <name evidence="9" type="ORF">FHX68_0165</name>
</gene>
<evidence type="ECO:0000313" key="10">
    <source>
        <dbReference type="Proteomes" id="UP000319804"/>
    </source>
</evidence>
<evidence type="ECO:0000256" key="3">
    <source>
        <dbReference type="ARBA" id="ARBA00014701"/>
    </source>
</evidence>
<reference evidence="9 10" key="1">
    <citation type="submission" date="2019-06" db="EMBL/GenBank/DDBJ databases">
        <title>Sequencing the genomes of 1000 actinobacteria strains.</title>
        <authorList>
            <person name="Klenk H.-P."/>
        </authorList>
    </citation>
    <scope>NUCLEOTIDE SEQUENCE [LARGE SCALE GENOMIC DNA]</scope>
    <source>
        <strain evidence="9 10">DSM 20427</strain>
    </source>
</reference>
<dbReference type="GO" id="GO:0006096">
    <property type="term" value="P:glycolytic process"/>
    <property type="evidence" value="ECO:0007669"/>
    <property type="project" value="InterPro"/>
</dbReference>
<dbReference type="PANTHER" id="PTHR18964">
    <property type="entry name" value="ROK (REPRESSOR, ORF, KINASE) FAMILY"/>
    <property type="match status" value="1"/>
</dbReference>
<organism evidence="9 10">
    <name type="scientific">Microbacterium lacticum</name>
    <dbReference type="NCBI Taxonomy" id="33885"/>
    <lineage>
        <taxon>Bacteria</taxon>
        <taxon>Bacillati</taxon>
        <taxon>Actinomycetota</taxon>
        <taxon>Actinomycetes</taxon>
        <taxon>Micrococcales</taxon>
        <taxon>Microbacteriaceae</taxon>
        <taxon>Microbacterium</taxon>
    </lineage>
</organism>
<dbReference type="OrthoDB" id="9810372at2"/>
<dbReference type="PANTHER" id="PTHR18964:SF173">
    <property type="entry name" value="GLUCOKINASE"/>
    <property type="match status" value="1"/>
</dbReference>
<dbReference type="InterPro" id="IPR043129">
    <property type="entry name" value="ATPase_NBD"/>
</dbReference>
<keyword evidence="5" id="KW-0547">Nucleotide-binding</keyword>
<dbReference type="SUPFAM" id="SSF53067">
    <property type="entry name" value="Actin-like ATPase domain"/>
    <property type="match status" value="1"/>
</dbReference>
<dbReference type="EC" id="2.7.1.2" evidence="2"/>
<keyword evidence="7" id="KW-0067">ATP-binding</keyword>
<dbReference type="NCBIfam" id="TIGR00744">
    <property type="entry name" value="ROK_glcA_fam"/>
    <property type="match status" value="1"/>
</dbReference>
<evidence type="ECO:0000256" key="8">
    <source>
        <dbReference type="ARBA" id="ARBA00032386"/>
    </source>
</evidence>
<evidence type="ECO:0000256" key="1">
    <source>
        <dbReference type="ARBA" id="ARBA00006479"/>
    </source>
</evidence>
<evidence type="ECO:0000256" key="4">
    <source>
        <dbReference type="ARBA" id="ARBA00022679"/>
    </source>
</evidence>
<dbReference type="Gene3D" id="3.30.420.40">
    <property type="match status" value="2"/>
</dbReference>
<dbReference type="PROSITE" id="PS01125">
    <property type="entry name" value="ROK"/>
    <property type="match status" value="1"/>
</dbReference>
<name>A0A4Y3UJX8_9MICO</name>
<dbReference type="AlphaFoldDB" id="A0A4Y3UJX8"/>
<keyword evidence="6 9" id="KW-0418">Kinase</keyword>
<dbReference type="GO" id="GO:0004340">
    <property type="term" value="F:glucokinase activity"/>
    <property type="evidence" value="ECO:0007669"/>
    <property type="project" value="UniProtKB-EC"/>
</dbReference>
<evidence type="ECO:0000313" key="9">
    <source>
        <dbReference type="EMBL" id="TQN00096.1"/>
    </source>
</evidence>
<comment type="similarity">
    <text evidence="1">Belongs to the ROK (NagC/XylR) family.</text>
</comment>
<keyword evidence="10" id="KW-1185">Reference proteome</keyword>
<dbReference type="InterPro" id="IPR049874">
    <property type="entry name" value="ROK_cs"/>
</dbReference>
<evidence type="ECO:0000256" key="5">
    <source>
        <dbReference type="ARBA" id="ARBA00022741"/>
    </source>
</evidence>
<sequence length="327" mass="33069">MLNVGIDIGGTKIAGGVVAPDGRILERLRVPTPTDTDALARAVADMVAELAARHEVNAVGVAAAGYIDRSRSVMLHAPNIDWHNAPLRAQFEALIGRPVTLENDANAAGWGEYRFGAGRGSTDMVMVTLGTGVGGAVITDGHLLIGANGSAAELGHLRFVRGGRPCGCGQNGCLEQYASGRALQRELSDIADAGGVGARVAARRNAAGIVPGADLALLLDEGDEGALEAVRRVATALGEACGAFQAVLDPDLIVVGGGVAELGDALLEPTRLAYDTSLPGFGERPTARFVTASLGNDAGLVGVADLAGLRSTAEVAAASAAGGLGRR</sequence>
<dbReference type="InterPro" id="IPR000600">
    <property type="entry name" value="ROK"/>
</dbReference>
<accession>A0A4Y3UJX8</accession>
<evidence type="ECO:0000256" key="2">
    <source>
        <dbReference type="ARBA" id="ARBA00012323"/>
    </source>
</evidence>
<dbReference type="InterPro" id="IPR004654">
    <property type="entry name" value="ROK_glcA"/>
</dbReference>
<evidence type="ECO:0000256" key="7">
    <source>
        <dbReference type="ARBA" id="ARBA00022840"/>
    </source>
</evidence>